<evidence type="ECO:0000256" key="8">
    <source>
        <dbReference type="ARBA" id="ARBA00023295"/>
    </source>
</evidence>
<dbReference type="OrthoDB" id="566658at2759"/>
<name>A0A2P6TNB4_CHLSO</name>
<gene>
    <name evidence="11" type="ORF">C2E21_5454</name>
</gene>
<dbReference type="InterPro" id="IPR045053">
    <property type="entry name" value="MAN-like"/>
</dbReference>
<protein>
    <recommendedName>
        <fullName evidence="4">mannan endo-1,4-beta-mannosidase</fullName>
        <ecNumber evidence="4">3.2.1.78</ecNumber>
    </recommendedName>
</protein>
<feature type="region of interest" description="Disordered" evidence="9">
    <location>
        <begin position="359"/>
        <end position="381"/>
    </location>
</feature>
<dbReference type="EMBL" id="LHPG02000010">
    <property type="protein sequence ID" value="PRW50827.1"/>
    <property type="molecule type" value="Genomic_DNA"/>
</dbReference>
<evidence type="ECO:0000256" key="1">
    <source>
        <dbReference type="ARBA" id="ARBA00001678"/>
    </source>
</evidence>
<dbReference type="GO" id="GO:0016985">
    <property type="term" value="F:mannan endo-1,4-beta-mannosidase activity"/>
    <property type="evidence" value="ECO:0007669"/>
    <property type="project" value="UniProtKB-EC"/>
</dbReference>
<dbReference type="AlphaFoldDB" id="A0A2P6TNB4"/>
<dbReference type="InterPro" id="IPR017853">
    <property type="entry name" value="GH"/>
</dbReference>
<dbReference type="InterPro" id="IPR001547">
    <property type="entry name" value="Glyco_hydro_5"/>
</dbReference>
<dbReference type="Proteomes" id="UP000239899">
    <property type="component" value="Unassembled WGS sequence"/>
</dbReference>
<dbReference type="Pfam" id="PF26410">
    <property type="entry name" value="GH5_mannosidase"/>
    <property type="match status" value="1"/>
</dbReference>
<keyword evidence="8" id="KW-0326">Glycosidase</keyword>
<dbReference type="STRING" id="3076.A0A2P6TNB4"/>
<evidence type="ECO:0000256" key="7">
    <source>
        <dbReference type="ARBA" id="ARBA00022801"/>
    </source>
</evidence>
<evidence type="ECO:0000259" key="10">
    <source>
        <dbReference type="Pfam" id="PF26410"/>
    </source>
</evidence>
<dbReference type="EC" id="3.2.1.78" evidence="4"/>
<evidence type="ECO:0000256" key="5">
    <source>
        <dbReference type="ARBA" id="ARBA00022525"/>
    </source>
</evidence>
<evidence type="ECO:0000313" key="11">
    <source>
        <dbReference type="EMBL" id="PRW50827.1"/>
    </source>
</evidence>
<evidence type="ECO:0000256" key="2">
    <source>
        <dbReference type="ARBA" id="ARBA00004613"/>
    </source>
</evidence>
<comment type="catalytic activity">
    <reaction evidence="1">
        <text>Random hydrolysis of (1-&gt;4)-beta-D-mannosidic linkages in mannans, galactomannans and glucomannans.</text>
        <dbReference type="EC" id="3.2.1.78"/>
    </reaction>
</comment>
<keyword evidence="12" id="KW-1185">Reference proteome</keyword>
<keyword evidence="5" id="KW-0964">Secreted</keyword>
<keyword evidence="7 11" id="KW-0378">Hydrolase</keyword>
<evidence type="ECO:0000256" key="6">
    <source>
        <dbReference type="ARBA" id="ARBA00022729"/>
    </source>
</evidence>
<evidence type="ECO:0000256" key="4">
    <source>
        <dbReference type="ARBA" id="ARBA00012706"/>
    </source>
</evidence>
<accession>A0A2P6TNB4</accession>
<proteinExistence type="inferred from homology"/>
<keyword evidence="6" id="KW-0732">Signal</keyword>
<evidence type="ECO:0000313" key="12">
    <source>
        <dbReference type="Proteomes" id="UP000239899"/>
    </source>
</evidence>
<organism evidence="11 12">
    <name type="scientific">Chlorella sorokiniana</name>
    <name type="common">Freshwater green alga</name>
    <dbReference type="NCBI Taxonomy" id="3076"/>
    <lineage>
        <taxon>Eukaryota</taxon>
        <taxon>Viridiplantae</taxon>
        <taxon>Chlorophyta</taxon>
        <taxon>core chlorophytes</taxon>
        <taxon>Trebouxiophyceae</taxon>
        <taxon>Chlorellales</taxon>
        <taxon>Chlorellaceae</taxon>
        <taxon>Chlorella clade</taxon>
        <taxon>Chlorella</taxon>
    </lineage>
</organism>
<evidence type="ECO:0000256" key="3">
    <source>
        <dbReference type="ARBA" id="ARBA00005641"/>
    </source>
</evidence>
<dbReference type="PANTHER" id="PTHR31451:SF39">
    <property type="entry name" value="MANNAN ENDO-1,4-BETA-MANNOSIDASE 1"/>
    <property type="match status" value="1"/>
</dbReference>
<comment type="similarity">
    <text evidence="3">Belongs to the glycosyl hydrolase 5 (cellulase A) family.</text>
</comment>
<comment type="caution">
    <text evidence="11">The sequence shown here is derived from an EMBL/GenBank/DDBJ whole genome shotgun (WGS) entry which is preliminary data.</text>
</comment>
<sequence length="393" mass="42805">MLEAQSGLTGVEVDGKNPATSLLDNSAALNISVLRVFATGVEPELPLQVKEGVYNEVALKALDQVLADAAQRGLRLVLLLARNWGGPDSRAAFASWNGLASPDHFYTSEAARKAYRDHMAFMVNRVNTVNGKKYKDDPVIFSWNLMNEPRYLFNSTDDPCAKDPDKCTANLQSWIEEMSAYLKQLDPNHLVTVGEEGFWSKSSPNAGDNPQPDSGWAAATGQDFTTNHQIKTIDYGGIHIWPDNWNVTDQAWMQRWIDAHMAVARQMNKPLVIEEFGKNVTSQDPAVIEKERNPTFKTVMGALSKSLDSGDVLGGAKYWMADPVLVDASSPGWSNYSQDQVFFSSSTMKDIIAPAATQAANKKDPVPGCTPQGAANGQAASTAGRKLLSVPLA</sequence>
<dbReference type="Gene3D" id="3.20.20.80">
    <property type="entry name" value="Glycosidases"/>
    <property type="match status" value="1"/>
</dbReference>
<evidence type="ECO:0000256" key="9">
    <source>
        <dbReference type="SAM" id="MobiDB-lite"/>
    </source>
</evidence>
<dbReference type="PANTHER" id="PTHR31451">
    <property type="match status" value="1"/>
</dbReference>
<comment type="subcellular location">
    <subcellularLocation>
        <location evidence="2">Secreted</location>
    </subcellularLocation>
</comment>
<reference evidence="11 12" key="1">
    <citation type="journal article" date="2018" name="Plant J.">
        <title>Genome sequences of Chlorella sorokiniana UTEX 1602 and Micractinium conductrix SAG 241.80: implications to maltose excretion by a green alga.</title>
        <authorList>
            <person name="Arriola M.B."/>
            <person name="Velmurugan N."/>
            <person name="Zhang Y."/>
            <person name="Plunkett M.H."/>
            <person name="Hondzo H."/>
            <person name="Barney B.M."/>
        </authorList>
    </citation>
    <scope>NUCLEOTIDE SEQUENCE [LARGE SCALE GENOMIC DNA]</scope>
    <source>
        <strain evidence="12">UTEX 1602</strain>
    </source>
</reference>
<dbReference type="SUPFAM" id="SSF51445">
    <property type="entry name" value="(Trans)glycosidases"/>
    <property type="match status" value="1"/>
</dbReference>
<dbReference type="GO" id="GO:0000272">
    <property type="term" value="P:polysaccharide catabolic process"/>
    <property type="evidence" value="ECO:0007669"/>
    <property type="project" value="InterPro"/>
</dbReference>
<feature type="domain" description="Glycoside hydrolase family 5" evidence="10">
    <location>
        <begin position="23"/>
        <end position="321"/>
    </location>
</feature>
<dbReference type="GO" id="GO:0005576">
    <property type="term" value="C:extracellular region"/>
    <property type="evidence" value="ECO:0007669"/>
    <property type="project" value="UniProtKB-SubCell"/>
</dbReference>